<dbReference type="Pfam" id="PF02653">
    <property type="entry name" value="BPD_transp_2"/>
    <property type="match status" value="1"/>
</dbReference>
<keyword evidence="4 9" id="KW-0812">Transmembrane</keyword>
<dbReference type="Proteomes" id="UP000481252">
    <property type="component" value="Unassembled WGS sequence"/>
</dbReference>
<feature type="transmembrane region" description="Helical" evidence="9">
    <location>
        <begin position="91"/>
        <end position="114"/>
    </location>
</feature>
<keyword evidence="11" id="KW-1185">Reference proteome</keyword>
<keyword evidence="3" id="KW-1003">Cell membrane</keyword>
<keyword evidence="2" id="KW-0813">Transport</keyword>
<sequence>MDFAVVVTVEILHSIAVLVLISSGLAVIFGMMRVINLAHGEFLTLGGYVAILGHRSGLNLYFCMLVLAPVVVGLWGLIVERLVVRWLYGRLINTMLATWGLSLAMTGAFSMIFGNTMTGIPNPLSGLTVGNYQIGGYSLFLIAAAALVMLVIYIVLKATRAGLIARGAMQRPDMAQAFGLNISHVYMTTFAAGAALSGLAGALLAPLVGLSPGSGANYIAKAFITVISGGASVVTGTIASAGLFGSISQIFTLVTSSVGGEIALLVAAVVLLRLMPVGITGRFFKGWT</sequence>
<dbReference type="EMBL" id="JAAKZG010000004">
    <property type="protein sequence ID" value="NGN41640.1"/>
    <property type="molecule type" value="Genomic_DNA"/>
</dbReference>
<keyword evidence="7 9" id="KW-0472">Membrane</keyword>
<name>A0A7C9R6X2_9HYPH</name>
<evidence type="ECO:0000313" key="11">
    <source>
        <dbReference type="Proteomes" id="UP000481252"/>
    </source>
</evidence>
<proteinExistence type="inferred from homology"/>
<evidence type="ECO:0000313" key="10">
    <source>
        <dbReference type="EMBL" id="NGN41640.1"/>
    </source>
</evidence>
<dbReference type="InterPro" id="IPR052157">
    <property type="entry name" value="BCAA_transport_permease"/>
</dbReference>
<comment type="subcellular location">
    <subcellularLocation>
        <location evidence="1">Cell membrane</location>
        <topology evidence="1">Multi-pass membrane protein</topology>
    </subcellularLocation>
</comment>
<keyword evidence="5" id="KW-0029">Amino-acid transport</keyword>
<dbReference type="GO" id="GO:0022857">
    <property type="term" value="F:transmembrane transporter activity"/>
    <property type="evidence" value="ECO:0007669"/>
    <property type="project" value="InterPro"/>
</dbReference>
<dbReference type="InterPro" id="IPR001851">
    <property type="entry name" value="ABC_transp_permease"/>
</dbReference>
<reference evidence="10 11" key="1">
    <citation type="submission" date="2020-02" db="EMBL/GenBank/DDBJ databases">
        <title>Genome sequence of the type strain CGMCC 1.15528 of Mesorhizobium zhangyense.</title>
        <authorList>
            <person name="Gao J."/>
            <person name="Sun J."/>
        </authorList>
    </citation>
    <scope>NUCLEOTIDE SEQUENCE [LARGE SCALE GENOMIC DNA]</scope>
    <source>
        <strain evidence="10 11">CGMCC 1.15528</strain>
    </source>
</reference>
<evidence type="ECO:0000256" key="7">
    <source>
        <dbReference type="ARBA" id="ARBA00023136"/>
    </source>
</evidence>
<dbReference type="RefSeq" id="WP_165117270.1">
    <property type="nucleotide sequence ID" value="NZ_JAAKZG010000004.1"/>
</dbReference>
<dbReference type="PANTHER" id="PTHR11795:SF447">
    <property type="entry name" value="ABC TRANSPORTER PERMEASE PROTEIN"/>
    <property type="match status" value="1"/>
</dbReference>
<evidence type="ECO:0000256" key="9">
    <source>
        <dbReference type="SAM" id="Phobius"/>
    </source>
</evidence>
<evidence type="ECO:0000256" key="6">
    <source>
        <dbReference type="ARBA" id="ARBA00022989"/>
    </source>
</evidence>
<evidence type="ECO:0000256" key="8">
    <source>
        <dbReference type="ARBA" id="ARBA00037998"/>
    </source>
</evidence>
<organism evidence="10 11">
    <name type="scientific">Mesorhizobium zhangyense</name>
    <dbReference type="NCBI Taxonomy" id="1776730"/>
    <lineage>
        <taxon>Bacteria</taxon>
        <taxon>Pseudomonadati</taxon>
        <taxon>Pseudomonadota</taxon>
        <taxon>Alphaproteobacteria</taxon>
        <taxon>Hyphomicrobiales</taxon>
        <taxon>Phyllobacteriaceae</taxon>
        <taxon>Mesorhizobium</taxon>
    </lineage>
</organism>
<dbReference type="GO" id="GO:0005886">
    <property type="term" value="C:plasma membrane"/>
    <property type="evidence" value="ECO:0007669"/>
    <property type="project" value="UniProtKB-SubCell"/>
</dbReference>
<feature type="transmembrane region" description="Helical" evidence="9">
    <location>
        <begin position="177"/>
        <end position="202"/>
    </location>
</feature>
<comment type="caution">
    <text evidence="10">The sequence shown here is derived from an EMBL/GenBank/DDBJ whole genome shotgun (WGS) entry which is preliminary data.</text>
</comment>
<evidence type="ECO:0000256" key="2">
    <source>
        <dbReference type="ARBA" id="ARBA00022448"/>
    </source>
</evidence>
<evidence type="ECO:0000256" key="4">
    <source>
        <dbReference type="ARBA" id="ARBA00022692"/>
    </source>
</evidence>
<protein>
    <submittedName>
        <fullName evidence="10">Branched-chain amino acid ABC transporter permease</fullName>
    </submittedName>
</protein>
<feature type="transmembrane region" description="Helical" evidence="9">
    <location>
        <begin position="58"/>
        <end position="79"/>
    </location>
</feature>
<dbReference type="CDD" id="cd06582">
    <property type="entry name" value="TM_PBP1_LivH_like"/>
    <property type="match status" value="1"/>
</dbReference>
<feature type="transmembrane region" description="Helical" evidence="9">
    <location>
        <begin position="222"/>
        <end position="244"/>
    </location>
</feature>
<dbReference type="PANTHER" id="PTHR11795">
    <property type="entry name" value="BRANCHED-CHAIN AMINO ACID TRANSPORT SYSTEM PERMEASE PROTEIN LIVH"/>
    <property type="match status" value="1"/>
</dbReference>
<keyword evidence="6 9" id="KW-1133">Transmembrane helix</keyword>
<feature type="transmembrane region" description="Helical" evidence="9">
    <location>
        <begin position="134"/>
        <end position="156"/>
    </location>
</feature>
<comment type="similarity">
    <text evidence="8">Belongs to the binding-protein-dependent transport system permease family. LivHM subfamily.</text>
</comment>
<evidence type="ECO:0000256" key="1">
    <source>
        <dbReference type="ARBA" id="ARBA00004651"/>
    </source>
</evidence>
<dbReference type="GO" id="GO:0006865">
    <property type="term" value="P:amino acid transport"/>
    <property type="evidence" value="ECO:0007669"/>
    <property type="project" value="UniProtKB-KW"/>
</dbReference>
<accession>A0A7C9R6X2</accession>
<feature type="transmembrane region" description="Helical" evidence="9">
    <location>
        <begin position="251"/>
        <end position="275"/>
    </location>
</feature>
<evidence type="ECO:0000256" key="5">
    <source>
        <dbReference type="ARBA" id="ARBA00022970"/>
    </source>
</evidence>
<evidence type="ECO:0000256" key="3">
    <source>
        <dbReference type="ARBA" id="ARBA00022475"/>
    </source>
</evidence>
<feature type="transmembrane region" description="Helical" evidence="9">
    <location>
        <begin position="12"/>
        <end position="38"/>
    </location>
</feature>
<dbReference type="AlphaFoldDB" id="A0A7C9R6X2"/>
<gene>
    <name evidence="10" type="ORF">G6N74_11215</name>
</gene>